<dbReference type="EMBL" id="CP002630">
    <property type="protein sequence ID" value="AEB12558.1"/>
    <property type="molecule type" value="Genomic_DNA"/>
</dbReference>
<dbReference type="CDD" id="cd06533">
    <property type="entry name" value="Glyco_transf_WecG_TagA"/>
    <property type="match status" value="1"/>
</dbReference>
<organism evidence="3 4">
    <name type="scientific">Marinithermus hydrothermalis (strain DSM 14884 / JCM 11576 / T1)</name>
    <dbReference type="NCBI Taxonomy" id="869210"/>
    <lineage>
        <taxon>Bacteria</taxon>
        <taxon>Thermotogati</taxon>
        <taxon>Deinococcota</taxon>
        <taxon>Deinococci</taxon>
        <taxon>Thermales</taxon>
        <taxon>Thermaceae</taxon>
        <taxon>Marinithermus</taxon>
    </lineage>
</organism>
<dbReference type="eggNOG" id="COG1922">
    <property type="taxonomic scope" value="Bacteria"/>
</dbReference>
<keyword evidence="4" id="KW-1185">Reference proteome</keyword>
<reference evidence="3 4" key="1">
    <citation type="journal article" date="2012" name="Stand. Genomic Sci.">
        <title>Complete genome sequence of the aerobic, heterotroph Marinithermus hydrothermalis type strain (T1(T)) from a deep-sea hydrothermal vent chimney.</title>
        <authorList>
            <person name="Copeland A."/>
            <person name="Gu W."/>
            <person name="Yasawong M."/>
            <person name="Lapidus A."/>
            <person name="Lucas S."/>
            <person name="Deshpande S."/>
            <person name="Pagani I."/>
            <person name="Tapia R."/>
            <person name="Cheng J.F."/>
            <person name="Goodwin L.A."/>
            <person name="Pitluck S."/>
            <person name="Liolios K."/>
            <person name="Ivanova N."/>
            <person name="Mavromatis K."/>
            <person name="Mikhailova N."/>
            <person name="Pati A."/>
            <person name="Chen A."/>
            <person name="Palaniappan K."/>
            <person name="Land M."/>
            <person name="Pan C."/>
            <person name="Brambilla E.M."/>
            <person name="Rohde M."/>
            <person name="Tindall B.J."/>
            <person name="Sikorski J."/>
            <person name="Goker M."/>
            <person name="Detter J.C."/>
            <person name="Bristow J."/>
            <person name="Eisen J.A."/>
            <person name="Markowitz V."/>
            <person name="Hugenholtz P."/>
            <person name="Kyrpides N.C."/>
            <person name="Klenk H.P."/>
            <person name="Woyke T."/>
        </authorList>
    </citation>
    <scope>NUCLEOTIDE SEQUENCE [LARGE SCALE GENOMIC DNA]</scope>
    <source>
        <strain evidence="4">DSM 14884 / JCM 11576 / T1</strain>
    </source>
</reference>
<evidence type="ECO:0000313" key="3">
    <source>
        <dbReference type="EMBL" id="AEB12558.1"/>
    </source>
</evidence>
<evidence type="ECO:0000313" key="4">
    <source>
        <dbReference type="Proteomes" id="UP000007030"/>
    </source>
</evidence>
<sequence length="252" mass="29330">MARVDLLGVEVDLLTMCELNKKVYELVSKGKCSIVANHNLHSIYLFHRDKKMRLFYSRASVIHIDGMALVMWGRLLGLPLRPEHRIAYIDWIYPLMEMASTHGWRVFYLGGEPGVAELAANKLKEKYPCLQIRTHHGYFDWSESDDILKLISEWSPQLLLVGMGMPRQEHWVIDFYERISANVILNAGACFDYLAGAKPTPPRWLGKIGLEWLYRLFTEPKRLFKRYLVEPWFLIPLAVQDLVNRISRGRTV</sequence>
<gene>
    <name evidence="3" type="ordered locus">Marky_1826</name>
</gene>
<dbReference type="STRING" id="869210.Marky_1826"/>
<dbReference type="NCBIfam" id="TIGR00696">
    <property type="entry name" value="wecG_tagA_cpsF"/>
    <property type="match status" value="1"/>
</dbReference>
<protein>
    <submittedName>
        <fullName evidence="3">Glycosyl transferase, WecB/TagA/CpsF family</fullName>
    </submittedName>
</protein>
<evidence type="ECO:0000256" key="2">
    <source>
        <dbReference type="ARBA" id="ARBA00022679"/>
    </source>
</evidence>
<dbReference type="PANTHER" id="PTHR34136">
    <property type="match status" value="1"/>
</dbReference>
<dbReference type="Pfam" id="PF03808">
    <property type="entry name" value="Glyco_tran_WecG"/>
    <property type="match status" value="1"/>
</dbReference>
<dbReference type="RefSeq" id="WP_013704604.1">
    <property type="nucleotide sequence ID" value="NC_015387.1"/>
</dbReference>
<dbReference type="AlphaFoldDB" id="F2NQY0"/>
<name>F2NQY0_MARHT</name>
<dbReference type="KEGG" id="mhd:Marky_1826"/>
<evidence type="ECO:0000256" key="1">
    <source>
        <dbReference type="ARBA" id="ARBA00022676"/>
    </source>
</evidence>
<dbReference type="GO" id="GO:0016758">
    <property type="term" value="F:hexosyltransferase activity"/>
    <property type="evidence" value="ECO:0007669"/>
    <property type="project" value="TreeGrafter"/>
</dbReference>
<dbReference type="PANTHER" id="PTHR34136:SF1">
    <property type="entry name" value="UDP-N-ACETYL-D-MANNOSAMINURONIC ACID TRANSFERASE"/>
    <property type="match status" value="1"/>
</dbReference>
<dbReference type="HOGENOM" id="CLU_063203_1_1_0"/>
<dbReference type="InterPro" id="IPR004629">
    <property type="entry name" value="WecG_TagA_CpsF"/>
</dbReference>
<dbReference type="OrthoDB" id="9771846at2"/>
<proteinExistence type="predicted"/>
<dbReference type="Proteomes" id="UP000007030">
    <property type="component" value="Chromosome"/>
</dbReference>
<keyword evidence="2 3" id="KW-0808">Transferase</keyword>
<accession>F2NQY0</accession>
<keyword evidence="1" id="KW-0328">Glycosyltransferase</keyword>